<feature type="transmembrane region" description="Helical" evidence="10">
    <location>
        <begin position="853"/>
        <end position="875"/>
    </location>
</feature>
<feature type="domain" description="Cation-transporting P-type ATPase N-terminal" evidence="11">
    <location>
        <begin position="65"/>
        <end position="146"/>
    </location>
</feature>
<dbReference type="SUPFAM" id="SSF81665">
    <property type="entry name" value="Calcium ATPase, transmembrane domain M"/>
    <property type="match status" value="2"/>
</dbReference>
<dbReference type="VEuPathDB" id="FungiDB:SeMB42_g07063"/>
<feature type="transmembrane region" description="Helical" evidence="10">
    <location>
        <begin position="157"/>
        <end position="175"/>
    </location>
</feature>
<feature type="transmembrane region" description="Helical" evidence="10">
    <location>
        <begin position="125"/>
        <end position="145"/>
    </location>
</feature>
<dbReference type="SUPFAM" id="SSF81653">
    <property type="entry name" value="Calcium ATPase, transduction domain A"/>
    <property type="match status" value="1"/>
</dbReference>
<comment type="caution">
    <text evidence="12">The sequence shown here is derived from an EMBL/GenBank/DDBJ whole genome shotgun (WGS) entry which is preliminary data.</text>
</comment>
<dbReference type="GO" id="GO:0016887">
    <property type="term" value="F:ATP hydrolysis activity"/>
    <property type="evidence" value="ECO:0007669"/>
    <property type="project" value="InterPro"/>
</dbReference>
<dbReference type="Pfam" id="PF13246">
    <property type="entry name" value="Cation_ATPase"/>
    <property type="match status" value="1"/>
</dbReference>
<dbReference type="SUPFAM" id="SSF81660">
    <property type="entry name" value="Metal cation-transporting ATPase, ATP-binding domain N"/>
    <property type="match status" value="1"/>
</dbReference>
<dbReference type="InterPro" id="IPR008250">
    <property type="entry name" value="ATPase_P-typ_transduc_dom_A_sf"/>
</dbReference>
<feature type="region of interest" description="Disordered" evidence="9">
    <location>
        <begin position="914"/>
        <end position="937"/>
    </location>
</feature>
<feature type="compositionally biased region" description="Acidic residues" evidence="9">
    <location>
        <begin position="956"/>
        <end position="967"/>
    </location>
</feature>
<keyword evidence="8 10" id="KW-0472">Membrane</keyword>
<dbReference type="EMBL" id="QEAM01000252">
    <property type="protein sequence ID" value="TPX42810.1"/>
    <property type="molecule type" value="Genomic_DNA"/>
</dbReference>
<feature type="region of interest" description="Disordered" evidence="9">
    <location>
        <begin position="950"/>
        <end position="972"/>
    </location>
</feature>
<reference evidence="12 13" key="1">
    <citation type="journal article" date="2019" name="Sci. Rep.">
        <title>Comparative genomics of chytrid fungi reveal insights into the obligate biotrophic and pathogenic lifestyle of Synchytrium endobioticum.</title>
        <authorList>
            <person name="van de Vossenberg B.T.L.H."/>
            <person name="Warris S."/>
            <person name="Nguyen H.D.T."/>
            <person name="van Gent-Pelzer M.P.E."/>
            <person name="Joly D.L."/>
            <person name="van de Geest H.C."/>
            <person name="Bonants P.J.M."/>
            <person name="Smith D.S."/>
            <person name="Levesque C.A."/>
            <person name="van der Lee T.A.J."/>
        </authorList>
    </citation>
    <scope>NUCLEOTIDE SEQUENCE [LARGE SCALE GENOMIC DNA]</scope>
    <source>
        <strain evidence="12 13">LEV6574</strain>
    </source>
</reference>
<evidence type="ECO:0000259" key="11">
    <source>
        <dbReference type="SMART" id="SM00831"/>
    </source>
</evidence>
<evidence type="ECO:0000313" key="12">
    <source>
        <dbReference type="EMBL" id="TPX42810.1"/>
    </source>
</evidence>
<dbReference type="InterPro" id="IPR006068">
    <property type="entry name" value="ATPase_P-typ_cation-transptr_C"/>
</dbReference>
<dbReference type="InterPro" id="IPR023298">
    <property type="entry name" value="ATPase_P-typ_TM_dom_sf"/>
</dbReference>
<dbReference type="Pfam" id="PF00689">
    <property type="entry name" value="Cation_ATPase_C"/>
    <property type="match status" value="1"/>
</dbReference>
<dbReference type="PANTHER" id="PTHR43294">
    <property type="entry name" value="SODIUM/POTASSIUM-TRANSPORTING ATPASE SUBUNIT ALPHA"/>
    <property type="match status" value="1"/>
</dbReference>
<gene>
    <name evidence="12" type="ORF">SeLEV6574_g05393</name>
</gene>
<dbReference type="InterPro" id="IPR059000">
    <property type="entry name" value="ATPase_P-type_domA"/>
</dbReference>
<dbReference type="Proteomes" id="UP000320475">
    <property type="component" value="Unassembled WGS sequence"/>
</dbReference>
<dbReference type="GO" id="GO:0005524">
    <property type="term" value="F:ATP binding"/>
    <property type="evidence" value="ECO:0007669"/>
    <property type="project" value="UniProtKB-KW"/>
</dbReference>
<feature type="region of interest" description="Disordered" evidence="9">
    <location>
        <begin position="480"/>
        <end position="511"/>
    </location>
</feature>
<dbReference type="InterPro" id="IPR036412">
    <property type="entry name" value="HAD-like_sf"/>
</dbReference>
<evidence type="ECO:0000256" key="6">
    <source>
        <dbReference type="ARBA" id="ARBA00022967"/>
    </source>
</evidence>
<dbReference type="GO" id="GO:0036376">
    <property type="term" value="P:sodium ion export across plasma membrane"/>
    <property type="evidence" value="ECO:0007669"/>
    <property type="project" value="TreeGrafter"/>
</dbReference>
<evidence type="ECO:0000256" key="2">
    <source>
        <dbReference type="ARBA" id="ARBA00022475"/>
    </source>
</evidence>
<dbReference type="GO" id="GO:0005886">
    <property type="term" value="C:plasma membrane"/>
    <property type="evidence" value="ECO:0007669"/>
    <property type="project" value="UniProtKB-SubCell"/>
</dbReference>
<dbReference type="SFLD" id="SFLDG00002">
    <property type="entry name" value="C1.7:_P-type_atpase_like"/>
    <property type="match status" value="1"/>
</dbReference>
<dbReference type="SFLD" id="SFLDS00003">
    <property type="entry name" value="Haloacid_Dehalogenase"/>
    <property type="match status" value="1"/>
</dbReference>
<feature type="transmembrane region" description="Helical" evidence="10">
    <location>
        <begin position="1032"/>
        <end position="1051"/>
    </location>
</feature>
<dbReference type="SUPFAM" id="SSF56784">
    <property type="entry name" value="HAD-like"/>
    <property type="match status" value="1"/>
</dbReference>
<keyword evidence="3 10" id="KW-0812">Transmembrane</keyword>
<dbReference type="OrthoDB" id="158672at2759"/>
<evidence type="ECO:0000256" key="5">
    <source>
        <dbReference type="ARBA" id="ARBA00022840"/>
    </source>
</evidence>
<accession>A0A507CV56</accession>
<dbReference type="Pfam" id="PF00122">
    <property type="entry name" value="E1-E2_ATPase"/>
    <property type="match status" value="1"/>
</dbReference>
<name>A0A507CV56_9FUNG</name>
<feature type="transmembrane region" description="Helical" evidence="10">
    <location>
        <begin position="355"/>
        <end position="379"/>
    </location>
</feature>
<comment type="subcellular location">
    <subcellularLocation>
        <location evidence="1">Cell membrane</location>
        <topology evidence="1">Multi-pass membrane protein</topology>
    </subcellularLocation>
</comment>
<dbReference type="AlphaFoldDB" id="A0A507CV56"/>
<evidence type="ECO:0000256" key="8">
    <source>
        <dbReference type="ARBA" id="ARBA00023136"/>
    </source>
</evidence>
<keyword evidence="5" id="KW-0067">ATP-binding</keyword>
<evidence type="ECO:0000256" key="7">
    <source>
        <dbReference type="ARBA" id="ARBA00022989"/>
    </source>
</evidence>
<dbReference type="GO" id="GO:0030007">
    <property type="term" value="P:intracellular potassium ion homeostasis"/>
    <property type="evidence" value="ECO:0007669"/>
    <property type="project" value="TreeGrafter"/>
</dbReference>
<evidence type="ECO:0000256" key="1">
    <source>
        <dbReference type="ARBA" id="ARBA00004651"/>
    </source>
</evidence>
<proteinExistence type="predicted"/>
<dbReference type="InterPro" id="IPR018303">
    <property type="entry name" value="ATPase_P-typ_P_site"/>
</dbReference>
<dbReference type="GO" id="GO:0005391">
    <property type="term" value="F:P-type sodium:potassium-exchanging transporter activity"/>
    <property type="evidence" value="ECO:0007669"/>
    <property type="project" value="TreeGrafter"/>
</dbReference>
<dbReference type="InterPro" id="IPR004014">
    <property type="entry name" value="ATPase_P-typ_cation-transptr_N"/>
</dbReference>
<dbReference type="PROSITE" id="PS00154">
    <property type="entry name" value="ATPASE_E1_E2"/>
    <property type="match status" value="1"/>
</dbReference>
<keyword evidence="6" id="KW-1278">Translocase</keyword>
<dbReference type="InterPro" id="IPR023299">
    <property type="entry name" value="ATPase_P-typ_cyto_dom_N"/>
</dbReference>
<evidence type="ECO:0000256" key="9">
    <source>
        <dbReference type="SAM" id="MobiDB-lite"/>
    </source>
</evidence>
<dbReference type="Gene3D" id="3.40.50.1000">
    <property type="entry name" value="HAD superfamily/HAD-like"/>
    <property type="match status" value="1"/>
</dbReference>
<evidence type="ECO:0000313" key="13">
    <source>
        <dbReference type="Proteomes" id="UP000320475"/>
    </source>
</evidence>
<dbReference type="InterPro" id="IPR050510">
    <property type="entry name" value="Cation_transp_ATPase_P-type"/>
</dbReference>
<keyword evidence="7 10" id="KW-1133">Transmembrane helix</keyword>
<dbReference type="GO" id="GO:1990573">
    <property type="term" value="P:potassium ion import across plasma membrane"/>
    <property type="evidence" value="ECO:0007669"/>
    <property type="project" value="TreeGrafter"/>
</dbReference>
<feature type="transmembrane region" description="Helical" evidence="10">
    <location>
        <begin position="1130"/>
        <end position="1149"/>
    </location>
</feature>
<dbReference type="PRINTS" id="PR00119">
    <property type="entry name" value="CATATPASE"/>
</dbReference>
<dbReference type="FunFam" id="3.40.50.1000:FF:000083">
    <property type="entry name" value="Sodium/potassium-transporting ATPase subunit alpha"/>
    <property type="match status" value="1"/>
</dbReference>
<dbReference type="GO" id="GO:0006883">
    <property type="term" value="P:intracellular sodium ion homeostasis"/>
    <property type="evidence" value="ECO:0007669"/>
    <property type="project" value="TreeGrafter"/>
</dbReference>
<organism evidence="12 13">
    <name type="scientific">Synchytrium endobioticum</name>
    <dbReference type="NCBI Taxonomy" id="286115"/>
    <lineage>
        <taxon>Eukaryota</taxon>
        <taxon>Fungi</taxon>
        <taxon>Fungi incertae sedis</taxon>
        <taxon>Chytridiomycota</taxon>
        <taxon>Chytridiomycota incertae sedis</taxon>
        <taxon>Chytridiomycetes</taxon>
        <taxon>Synchytriales</taxon>
        <taxon>Synchytriaceae</taxon>
        <taxon>Synchytrium</taxon>
    </lineage>
</organism>
<keyword evidence="2" id="KW-1003">Cell membrane</keyword>
<dbReference type="SFLD" id="SFLDF00027">
    <property type="entry name" value="p-type_atpase"/>
    <property type="match status" value="1"/>
</dbReference>
<feature type="compositionally biased region" description="Low complexity" evidence="9">
    <location>
        <begin position="487"/>
        <end position="507"/>
    </location>
</feature>
<dbReference type="NCBIfam" id="TIGR01494">
    <property type="entry name" value="ATPase_P-type"/>
    <property type="match status" value="2"/>
</dbReference>
<dbReference type="PANTHER" id="PTHR43294:SF21">
    <property type="entry name" value="CATION TRANSPORTING ATPASE"/>
    <property type="match status" value="1"/>
</dbReference>
<feature type="transmembrane region" description="Helical" evidence="10">
    <location>
        <begin position="323"/>
        <end position="343"/>
    </location>
</feature>
<evidence type="ECO:0000256" key="3">
    <source>
        <dbReference type="ARBA" id="ARBA00022692"/>
    </source>
</evidence>
<keyword evidence="4" id="KW-0547">Nucleotide-binding</keyword>
<dbReference type="Gene3D" id="3.40.1110.10">
    <property type="entry name" value="Calcium-transporting ATPase, cytoplasmic domain N"/>
    <property type="match status" value="1"/>
</dbReference>
<evidence type="ECO:0000256" key="10">
    <source>
        <dbReference type="SAM" id="Phobius"/>
    </source>
</evidence>
<dbReference type="Gene3D" id="2.70.150.10">
    <property type="entry name" value="Calcium-transporting ATPase, cytoplasmic transduction domain A"/>
    <property type="match status" value="1"/>
</dbReference>
<dbReference type="SMART" id="SM00831">
    <property type="entry name" value="Cation_ATPase_N"/>
    <property type="match status" value="1"/>
</dbReference>
<dbReference type="Pfam" id="PF00690">
    <property type="entry name" value="Cation_ATPase_N"/>
    <property type="match status" value="1"/>
</dbReference>
<dbReference type="InterPro" id="IPR001757">
    <property type="entry name" value="P_typ_ATPase"/>
</dbReference>
<dbReference type="InterPro" id="IPR044492">
    <property type="entry name" value="P_typ_ATPase_HD_dom"/>
</dbReference>
<feature type="transmembrane region" description="Helical" evidence="10">
    <location>
        <begin position="1161"/>
        <end position="1181"/>
    </location>
</feature>
<protein>
    <recommendedName>
        <fullName evidence="11">Cation-transporting P-type ATPase N-terminal domain-containing protein</fullName>
    </recommendedName>
</protein>
<dbReference type="GO" id="GO:1902600">
    <property type="term" value="P:proton transmembrane transport"/>
    <property type="evidence" value="ECO:0007669"/>
    <property type="project" value="TreeGrafter"/>
</dbReference>
<sequence length="1215" mass="133286">MAASHQADQVVLSYRRALLGAHAANALSADLKEHDRLQAGTTLPDHPSKATCTNGGSNNSRLDIDEHLLTLPNLFAKLHTSVDLAQPTKSYGLSSATIPSLQLQHGKNILTPPKPKPIHLKFIECLANLFNMILAIAGIGHIILYLVDPFDNESNGYIGGVLVGVSFVNAAVEVYELQKIASILNSFVQMIPQRCTAYRNGKSEQILASELVPGDVIFVKLGDKVPADSVVFHATELQIDISSWTGEADPAARAPYNPLSNIPLDADALRAVNVILNGSLVVGGEGFAVVVRTGDKTALGRIASSTRKEKKRRSPLSHEIRRFCKTISFLASATAFIFFIASLTRGRDINYSLHFGIGILIAWIPQGLPVTVTMLLTIAGHRMKNRNVLVKDLHGVETLGAITLLATDKTGTLTKNKMTVIHVWTGLHFWSCVGKESKDEHQEEQDHDLRAKDLRVDASGVLPMLMAAATCTRARFANPGDSDAVASSSTSSGNPSWPNTTSPSSSNQKRAHDKTIIGDATDAGLLRFAATRLANIDALSDLYPKVFEIPFMSETGVHMTIHRKGHREGQLTVYCKGAPEKVLSICSTILIDNQNAPLNEDHKRLFYLAYEGMAKRGHRVIAFAQMLLSGAKYPENYRFALDKKNWPTSGLTFLGLVSLDDPPKHGVRQAIGKLRNAGIKVMMITGDHPLTAEAVARRLNIITGQTREAIAIKERVSNPANIPKDEYTARVVKGDDINKLTESEWHDVLTTEEVVFARTSPKHKLEIVTKAQALGHIVGVTGDGVNDAAALKKADLGIAMNKTGSDVSKEAAGMILLDDDFATIVAGVLEGRVIFVNLKKCIQYTLTHIMPEVLPYLLFVLVPMPLAITAVQILVVDLGFEIFTTLSFAWEPAEEADLLMKQPPRRPVRITRFQEQSAPGPTPNAPTAEHGGASSSHNHDGQLYVDIPMDKGLTGTDDDEDDDDDEISPGIEKTRRTLDTRWRRYGHELTQITRKHYWTTWVSEWRAMLFTPAGERLVDAEVLSWSYLEAGLIEFAGAFVTFFVIMGSFGVDPSILRMAQQAKKYFKPSAPDLVLSDGSFMGADAQIETLRQAQSGFYLSILTIQIWNLFACKARLRLPFGRFVLENKRTWLSICAGSGLGFVIVYLPFLNGLFLTSASTSPIFLLIPMCFGALLIVYATIRRLLLRVTNPDKWAAQNEHMDLMPSMPSLDAVHR</sequence>
<dbReference type="PRINTS" id="PR00121">
    <property type="entry name" value="NAKATPASE"/>
</dbReference>
<dbReference type="InterPro" id="IPR023214">
    <property type="entry name" value="HAD_sf"/>
</dbReference>
<evidence type="ECO:0000256" key="4">
    <source>
        <dbReference type="ARBA" id="ARBA00022741"/>
    </source>
</evidence>
<dbReference type="Gene3D" id="1.20.1110.10">
    <property type="entry name" value="Calcium-transporting ATPase, transmembrane domain"/>
    <property type="match status" value="2"/>
</dbReference>